<gene>
    <name evidence="1" type="ORF">M23134_08119</name>
</gene>
<organism evidence="1 2">
    <name type="scientific">Microscilla marina ATCC 23134</name>
    <dbReference type="NCBI Taxonomy" id="313606"/>
    <lineage>
        <taxon>Bacteria</taxon>
        <taxon>Pseudomonadati</taxon>
        <taxon>Bacteroidota</taxon>
        <taxon>Cytophagia</taxon>
        <taxon>Cytophagales</taxon>
        <taxon>Microscillaceae</taxon>
        <taxon>Microscilla</taxon>
    </lineage>
</organism>
<sequence>MEEGSRTYYGLERRQVVVGGAANTEKWLVIVADSVHPQPTTCYFALRKLLCIR</sequence>
<accession>A1ZH26</accession>
<evidence type="ECO:0000313" key="1">
    <source>
        <dbReference type="EMBL" id="EAY30295.1"/>
    </source>
</evidence>
<comment type="caution">
    <text evidence="1">The sequence shown here is derived from an EMBL/GenBank/DDBJ whole genome shotgun (WGS) entry which is preliminary data.</text>
</comment>
<protein>
    <submittedName>
        <fullName evidence="1">Uncharacterized protein</fullName>
    </submittedName>
</protein>
<dbReference type="EMBL" id="AAWS01000007">
    <property type="protein sequence ID" value="EAY30295.1"/>
    <property type="molecule type" value="Genomic_DNA"/>
</dbReference>
<dbReference type="AlphaFoldDB" id="A1ZH26"/>
<reference evidence="1 2" key="1">
    <citation type="submission" date="2007-01" db="EMBL/GenBank/DDBJ databases">
        <authorList>
            <person name="Haygood M."/>
            <person name="Podell S."/>
            <person name="Anderson C."/>
            <person name="Hopkinson B."/>
            <person name="Roe K."/>
            <person name="Barbeau K."/>
            <person name="Gaasterland T."/>
            <person name="Ferriera S."/>
            <person name="Johnson J."/>
            <person name="Kravitz S."/>
            <person name="Beeson K."/>
            <person name="Sutton G."/>
            <person name="Rogers Y.-H."/>
            <person name="Friedman R."/>
            <person name="Frazier M."/>
            <person name="Venter J.C."/>
        </authorList>
    </citation>
    <scope>NUCLEOTIDE SEQUENCE [LARGE SCALE GENOMIC DNA]</scope>
    <source>
        <strain evidence="1 2">ATCC 23134</strain>
    </source>
</reference>
<name>A1ZH26_MICM2</name>
<proteinExistence type="predicted"/>
<dbReference type="Proteomes" id="UP000004095">
    <property type="component" value="Unassembled WGS sequence"/>
</dbReference>
<keyword evidence="2" id="KW-1185">Reference proteome</keyword>
<evidence type="ECO:0000313" key="2">
    <source>
        <dbReference type="Proteomes" id="UP000004095"/>
    </source>
</evidence>